<evidence type="ECO:0000313" key="2">
    <source>
        <dbReference type="Proteomes" id="UP000515703"/>
    </source>
</evidence>
<keyword evidence="2" id="KW-1185">Reference proteome</keyword>
<accession>A0A7I8DJZ2</accession>
<proteinExistence type="predicted"/>
<dbReference type="RefSeq" id="WP_185259103.1">
    <property type="nucleotide sequence ID" value="NZ_AP023368.1"/>
</dbReference>
<dbReference type="EMBL" id="AP023368">
    <property type="protein sequence ID" value="BCJ98798.1"/>
    <property type="molecule type" value="Genomic_DNA"/>
</dbReference>
<organism evidence="1 2">
    <name type="scientific">Anaerocolumna chitinilytica</name>
    <dbReference type="NCBI Taxonomy" id="1727145"/>
    <lineage>
        <taxon>Bacteria</taxon>
        <taxon>Bacillati</taxon>
        <taxon>Bacillota</taxon>
        <taxon>Clostridia</taxon>
        <taxon>Lachnospirales</taxon>
        <taxon>Lachnospiraceae</taxon>
        <taxon>Anaerocolumna</taxon>
    </lineage>
</organism>
<dbReference type="Proteomes" id="UP000515703">
    <property type="component" value="Chromosome"/>
</dbReference>
<dbReference type="CDD" id="cd00385">
    <property type="entry name" value="Isoprenoid_Biosyn_C1"/>
    <property type="match status" value="1"/>
</dbReference>
<reference evidence="1 2" key="1">
    <citation type="submission" date="2020-08" db="EMBL/GenBank/DDBJ databases">
        <title>Draft genome sequencing of an Anaerocolumna strain isolated from anoxic soil subjected to BSD treatment.</title>
        <authorList>
            <person name="Uek A."/>
            <person name="Tonouchi A."/>
        </authorList>
    </citation>
    <scope>NUCLEOTIDE SEQUENCE [LARGE SCALE GENOMIC DNA]</scope>
    <source>
        <strain evidence="1 2">CTTW</strain>
    </source>
</reference>
<dbReference type="AlphaFoldDB" id="A0A7I8DJZ2"/>
<protein>
    <submittedName>
        <fullName evidence="1">Uncharacterized protein</fullName>
    </submittedName>
</protein>
<evidence type="ECO:0000313" key="1">
    <source>
        <dbReference type="EMBL" id="BCJ98798.1"/>
    </source>
</evidence>
<dbReference type="KEGG" id="acht:bsdcttw_18390"/>
<sequence length="412" mass="48021">MDNLHQNTIKNYFLPLLREQWRKAEETLPVCMVKVSPEEKERNEAYIKDMSAVFRQQFGRYPRLPIGKNKWSKDTYRLIYQVLNEEPILHIQHYLPQERLECLVTEMKSFMKKVRMDAPELSQEDMGQAARNYVVYLMFKEIHHDTADFSEACYGYSMLYPFTDNYIDNISCSKEEKCRYNSFIRDYLKGNAPVPASAYDEKTMYFLSLAGKSKSVESSCPASELLLMMLEAQEESLQQQSMDTILDYERRLGISLFKGGLSVLIDRFYVKKELTKEDMIFYLGFGFFLQLADDLQDIKEDSNNGHQTLFTLNLSAKAEETLVNKLFFFITALCSAFPAGNKVFLDFVLTNCYQLILMGVQKSREYFSEAYITQLAEYYPVSFTYFASPDNLFSGIKGDEKRLDKIIETLLL</sequence>
<gene>
    <name evidence="1" type="ORF">bsdcttw_18390</name>
</gene>
<reference evidence="1 2" key="2">
    <citation type="submission" date="2020-08" db="EMBL/GenBank/DDBJ databases">
        <authorList>
            <person name="Ueki A."/>
            <person name="Tonouchi A."/>
        </authorList>
    </citation>
    <scope>NUCLEOTIDE SEQUENCE [LARGE SCALE GENOMIC DNA]</scope>
    <source>
        <strain evidence="1 2">CTTW</strain>
    </source>
</reference>
<name>A0A7I8DJZ2_9FIRM</name>